<dbReference type="HOGENOM" id="CLU_021928_3_1_1"/>
<dbReference type="SUPFAM" id="SSF81606">
    <property type="entry name" value="PP2C-like"/>
    <property type="match status" value="1"/>
</dbReference>
<dbReference type="AlphaFoldDB" id="J4H200"/>
<name>J4H200_9APHY</name>
<feature type="domain" description="PPM-type phosphatase" evidence="1">
    <location>
        <begin position="81"/>
        <end position="518"/>
    </location>
</feature>
<dbReference type="OrthoDB" id="420076at2759"/>
<sequence>MLRRAWKPLVGTAVLVGVPSYIYRRYSSRSETFDLSIRERGPDGKSVVMTRSFPLLSKEQTNARLSEHAATQTTTRPDGMRWNHATAHLASNSPIEDAHASAIIPRDPTDPASPGDFLFFTVMDGHGGPHTSKLLSNVLIPAITLELYQRMKDSSATSQPTGMMEWLKSLIYPSAATPSPFDADPSRVSRAFQDAFLRLDTEIVNAPLRLLAEHIDKLDIQKNAIPDLSQHPMAMASMLPALSGSCAIMAMFDTARQHLYVACTGDSRAVAGVYEEAEDGRGTWRVQPLSEDQTGRNPAEVKRIQSEHPPDEADTVVMRGRVLGGLEPTRAFGDARYKWPREVQAILNEAFLKGNNHPMRSTPSLLKTPPYVTAQPFVVQSELPFRSRPDQPTPSGTKSTLRFLVLATDGLWDELSSEEVVALVGGHLAGLKGTIPKSSLPGLVPMSSNSQAMNGKNKHRSKDAEKGSWAFVDDNVGTHLIRNALGRGDEEMLRQLVSIPAPHSRSYRDDITVTVVWWQDGRENEAKADTFKPEQKLKSKL</sequence>
<organism evidence="2 3">
    <name type="scientific">Fibroporia radiculosa</name>
    <dbReference type="NCBI Taxonomy" id="599839"/>
    <lineage>
        <taxon>Eukaryota</taxon>
        <taxon>Fungi</taxon>
        <taxon>Dikarya</taxon>
        <taxon>Basidiomycota</taxon>
        <taxon>Agaricomycotina</taxon>
        <taxon>Agaricomycetes</taxon>
        <taxon>Polyporales</taxon>
        <taxon>Fibroporiaceae</taxon>
        <taxon>Fibroporia</taxon>
    </lineage>
</organism>
<dbReference type="InterPro" id="IPR036457">
    <property type="entry name" value="PPM-type-like_dom_sf"/>
</dbReference>
<evidence type="ECO:0000313" key="2">
    <source>
        <dbReference type="EMBL" id="CCM00659.1"/>
    </source>
</evidence>
<dbReference type="Pfam" id="PF00481">
    <property type="entry name" value="PP2C"/>
    <property type="match status" value="1"/>
</dbReference>
<evidence type="ECO:0000313" key="3">
    <source>
        <dbReference type="Proteomes" id="UP000006352"/>
    </source>
</evidence>
<dbReference type="GO" id="GO:0004741">
    <property type="term" value="F:[pyruvate dehydrogenase (acetyl-transferring)]-phosphatase activity"/>
    <property type="evidence" value="ECO:0007669"/>
    <property type="project" value="TreeGrafter"/>
</dbReference>
<dbReference type="STRING" id="599839.J4H200"/>
<dbReference type="InterPro" id="IPR001932">
    <property type="entry name" value="PPM-type_phosphatase-like_dom"/>
</dbReference>
<dbReference type="EMBL" id="HE796998">
    <property type="protein sequence ID" value="CCM00659.1"/>
    <property type="molecule type" value="Genomic_DNA"/>
</dbReference>
<dbReference type="RefSeq" id="XP_012179942.1">
    <property type="nucleotide sequence ID" value="XM_012324552.1"/>
</dbReference>
<dbReference type="InterPro" id="IPR015655">
    <property type="entry name" value="PP2C"/>
</dbReference>
<dbReference type="CDD" id="cd00143">
    <property type="entry name" value="PP2Cc"/>
    <property type="match status" value="1"/>
</dbReference>
<dbReference type="PANTHER" id="PTHR13832">
    <property type="entry name" value="PROTEIN PHOSPHATASE 2C"/>
    <property type="match status" value="1"/>
</dbReference>
<keyword evidence="3" id="KW-1185">Reference proteome</keyword>
<protein>
    <recommendedName>
        <fullName evidence="1">PPM-type phosphatase domain-containing protein</fullName>
    </recommendedName>
</protein>
<dbReference type="Proteomes" id="UP000006352">
    <property type="component" value="Unassembled WGS sequence"/>
</dbReference>
<dbReference type="SMART" id="SM00332">
    <property type="entry name" value="PP2Cc"/>
    <property type="match status" value="1"/>
</dbReference>
<gene>
    <name evidence="2" type="ORF">FIBRA_02697</name>
</gene>
<dbReference type="Gene3D" id="3.60.40.10">
    <property type="entry name" value="PPM-type phosphatase domain"/>
    <property type="match status" value="1"/>
</dbReference>
<dbReference type="GO" id="GO:0005739">
    <property type="term" value="C:mitochondrion"/>
    <property type="evidence" value="ECO:0007669"/>
    <property type="project" value="TreeGrafter"/>
</dbReference>
<reference evidence="2 3" key="1">
    <citation type="journal article" date="2012" name="Appl. Environ. Microbiol.">
        <title>Short-read sequencing for genomic analysis of the brown rot fungus Fibroporia radiculosa.</title>
        <authorList>
            <person name="Tang J.D."/>
            <person name="Perkins A.D."/>
            <person name="Sonstegard T.S."/>
            <person name="Schroeder S.G."/>
            <person name="Burgess S.C."/>
            <person name="Diehl S.V."/>
        </authorList>
    </citation>
    <scope>NUCLEOTIDE SEQUENCE [LARGE SCALE GENOMIC DNA]</scope>
    <source>
        <strain evidence="2 3">TFFH 294</strain>
    </source>
</reference>
<dbReference type="PROSITE" id="PS51746">
    <property type="entry name" value="PPM_2"/>
    <property type="match status" value="1"/>
</dbReference>
<dbReference type="InParanoid" id="J4H200"/>
<accession>J4H200</accession>
<evidence type="ECO:0000259" key="1">
    <source>
        <dbReference type="PROSITE" id="PS51746"/>
    </source>
</evidence>
<proteinExistence type="predicted"/>
<dbReference type="PANTHER" id="PTHR13832:SF792">
    <property type="entry name" value="GM14286P"/>
    <property type="match status" value="1"/>
</dbReference>
<dbReference type="GeneID" id="24095570"/>